<dbReference type="Proteomes" id="UP001285441">
    <property type="component" value="Unassembled WGS sequence"/>
</dbReference>
<accession>A0AAE0P7P6</accession>
<sequence>MTSGYPPASRGKCLAITTPCELLRLAAVSSDMLYCACPLAAEAAHLALLARLATCRTLQALAGAPPAGPRTRARGLLKLDIQIFSILLIDCVRLWGRNEHSRDGFLGCWPPMVRRVCSGRSLINLTLSRLGNPQYLNPPKRLSPLTSWPALHPSPEKEPMSPTCRTVPAERLRRRVSFLDVS</sequence>
<feature type="region of interest" description="Disordered" evidence="1">
    <location>
        <begin position="146"/>
        <end position="165"/>
    </location>
</feature>
<protein>
    <submittedName>
        <fullName evidence="2">Uncharacterized protein</fullName>
    </submittedName>
</protein>
<organism evidence="2 3">
    <name type="scientific">Podospora didyma</name>
    <dbReference type="NCBI Taxonomy" id="330526"/>
    <lineage>
        <taxon>Eukaryota</taxon>
        <taxon>Fungi</taxon>
        <taxon>Dikarya</taxon>
        <taxon>Ascomycota</taxon>
        <taxon>Pezizomycotina</taxon>
        <taxon>Sordariomycetes</taxon>
        <taxon>Sordariomycetidae</taxon>
        <taxon>Sordariales</taxon>
        <taxon>Podosporaceae</taxon>
        <taxon>Podospora</taxon>
    </lineage>
</organism>
<reference evidence="2" key="2">
    <citation type="submission" date="2023-06" db="EMBL/GenBank/DDBJ databases">
        <authorList>
            <consortium name="Lawrence Berkeley National Laboratory"/>
            <person name="Haridas S."/>
            <person name="Hensen N."/>
            <person name="Bonometti L."/>
            <person name="Westerberg I."/>
            <person name="Brannstrom I.O."/>
            <person name="Guillou S."/>
            <person name="Cros-Aarteil S."/>
            <person name="Calhoun S."/>
            <person name="Kuo A."/>
            <person name="Mondo S."/>
            <person name="Pangilinan J."/>
            <person name="Riley R."/>
            <person name="LaButti K."/>
            <person name="Andreopoulos B."/>
            <person name="Lipzen A."/>
            <person name="Chen C."/>
            <person name="Yanf M."/>
            <person name="Daum C."/>
            <person name="Ng V."/>
            <person name="Clum A."/>
            <person name="Steindorff A."/>
            <person name="Ohm R."/>
            <person name="Martin F."/>
            <person name="Silar P."/>
            <person name="Natvig D."/>
            <person name="Lalanne C."/>
            <person name="Gautier V."/>
            <person name="Ament-velasquez S.L."/>
            <person name="Kruys A."/>
            <person name="Hutchinson M.I."/>
            <person name="Powell A.J."/>
            <person name="Barry K."/>
            <person name="Miller A.N."/>
            <person name="Grigoriev I.V."/>
            <person name="Debuchy R."/>
            <person name="Gladieux P."/>
            <person name="Thoren M.H."/>
            <person name="Johannesson H."/>
        </authorList>
    </citation>
    <scope>NUCLEOTIDE SEQUENCE</scope>
    <source>
        <strain evidence="2">CBS 232.78</strain>
    </source>
</reference>
<dbReference type="AlphaFoldDB" id="A0AAE0P7P6"/>
<evidence type="ECO:0000313" key="3">
    <source>
        <dbReference type="Proteomes" id="UP001285441"/>
    </source>
</evidence>
<evidence type="ECO:0000313" key="2">
    <source>
        <dbReference type="EMBL" id="KAK3394886.1"/>
    </source>
</evidence>
<dbReference type="EMBL" id="JAULSW010000001">
    <property type="protein sequence ID" value="KAK3394886.1"/>
    <property type="molecule type" value="Genomic_DNA"/>
</dbReference>
<gene>
    <name evidence="2" type="ORF">B0H63DRAFT_61287</name>
</gene>
<name>A0AAE0P7P6_9PEZI</name>
<reference evidence="2" key="1">
    <citation type="journal article" date="2023" name="Mol. Phylogenet. Evol.">
        <title>Genome-scale phylogeny and comparative genomics of the fungal order Sordariales.</title>
        <authorList>
            <person name="Hensen N."/>
            <person name="Bonometti L."/>
            <person name="Westerberg I."/>
            <person name="Brannstrom I.O."/>
            <person name="Guillou S."/>
            <person name="Cros-Aarteil S."/>
            <person name="Calhoun S."/>
            <person name="Haridas S."/>
            <person name="Kuo A."/>
            <person name="Mondo S."/>
            <person name="Pangilinan J."/>
            <person name="Riley R."/>
            <person name="LaButti K."/>
            <person name="Andreopoulos B."/>
            <person name="Lipzen A."/>
            <person name="Chen C."/>
            <person name="Yan M."/>
            <person name="Daum C."/>
            <person name="Ng V."/>
            <person name="Clum A."/>
            <person name="Steindorff A."/>
            <person name="Ohm R.A."/>
            <person name="Martin F."/>
            <person name="Silar P."/>
            <person name="Natvig D.O."/>
            <person name="Lalanne C."/>
            <person name="Gautier V."/>
            <person name="Ament-Velasquez S.L."/>
            <person name="Kruys A."/>
            <person name="Hutchinson M.I."/>
            <person name="Powell A.J."/>
            <person name="Barry K."/>
            <person name="Miller A.N."/>
            <person name="Grigoriev I.V."/>
            <person name="Debuchy R."/>
            <person name="Gladieux P."/>
            <person name="Hiltunen Thoren M."/>
            <person name="Johannesson H."/>
        </authorList>
    </citation>
    <scope>NUCLEOTIDE SEQUENCE</scope>
    <source>
        <strain evidence="2">CBS 232.78</strain>
    </source>
</reference>
<keyword evidence="3" id="KW-1185">Reference proteome</keyword>
<proteinExistence type="predicted"/>
<evidence type="ECO:0000256" key="1">
    <source>
        <dbReference type="SAM" id="MobiDB-lite"/>
    </source>
</evidence>
<comment type="caution">
    <text evidence="2">The sequence shown here is derived from an EMBL/GenBank/DDBJ whole genome shotgun (WGS) entry which is preliminary data.</text>
</comment>